<keyword evidence="6" id="KW-1185">Reference proteome</keyword>
<dbReference type="Gene3D" id="4.10.240.10">
    <property type="entry name" value="Zn(2)-C6 fungal-type DNA-binding domain"/>
    <property type="match status" value="1"/>
</dbReference>
<dbReference type="EMBL" id="FJOG01000017">
    <property type="protein sequence ID" value="CZR60847.1"/>
    <property type="molecule type" value="Genomic_DNA"/>
</dbReference>
<dbReference type="AlphaFoldDB" id="A0A1L7X763"/>
<dbReference type="InterPro" id="IPR021858">
    <property type="entry name" value="Fun_TF"/>
</dbReference>
<evidence type="ECO:0000256" key="2">
    <source>
        <dbReference type="ARBA" id="ARBA00023242"/>
    </source>
</evidence>
<keyword evidence="2" id="KW-0539">Nucleus</keyword>
<name>A0A1L7X763_9HELO</name>
<organism evidence="5 6">
    <name type="scientific">Phialocephala subalpina</name>
    <dbReference type="NCBI Taxonomy" id="576137"/>
    <lineage>
        <taxon>Eukaryota</taxon>
        <taxon>Fungi</taxon>
        <taxon>Dikarya</taxon>
        <taxon>Ascomycota</taxon>
        <taxon>Pezizomycotina</taxon>
        <taxon>Leotiomycetes</taxon>
        <taxon>Helotiales</taxon>
        <taxon>Mollisiaceae</taxon>
        <taxon>Phialocephala</taxon>
        <taxon>Phialocephala fortinii species complex</taxon>
    </lineage>
</organism>
<dbReference type="GO" id="GO:0008270">
    <property type="term" value="F:zinc ion binding"/>
    <property type="evidence" value="ECO:0007669"/>
    <property type="project" value="InterPro"/>
</dbReference>
<dbReference type="SUPFAM" id="SSF57701">
    <property type="entry name" value="Zn2/Cys6 DNA-binding domain"/>
    <property type="match status" value="1"/>
</dbReference>
<dbReference type="InterPro" id="IPR001138">
    <property type="entry name" value="Zn2Cys6_DnaBD"/>
</dbReference>
<dbReference type="OrthoDB" id="648861at2759"/>
<proteinExistence type="predicted"/>
<evidence type="ECO:0000256" key="3">
    <source>
        <dbReference type="SAM" id="MobiDB-lite"/>
    </source>
</evidence>
<dbReference type="PANTHER" id="PTHR37534">
    <property type="entry name" value="TRANSCRIPTIONAL ACTIVATOR PROTEIN UGA3"/>
    <property type="match status" value="1"/>
</dbReference>
<dbReference type="SMART" id="SM00066">
    <property type="entry name" value="GAL4"/>
    <property type="match status" value="1"/>
</dbReference>
<dbReference type="InterPro" id="IPR036864">
    <property type="entry name" value="Zn2-C6_fun-type_DNA-bd_sf"/>
</dbReference>
<feature type="domain" description="Zn(2)-C6 fungal-type" evidence="4">
    <location>
        <begin position="22"/>
        <end position="67"/>
    </location>
</feature>
<dbReference type="PANTHER" id="PTHR37534:SF46">
    <property type="entry name" value="ZN(II)2CYS6 TRANSCRIPTION FACTOR (EUROFUNG)"/>
    <property type="match status" value="1"/>
</dbReference>
<dbReference type="CDD" id="cd00067">
    <property type="entry name" value="GAL4"/>
    <property type="match status" value="1"/>
</dbReference>
<reference evidence="5 6" key="1">
    <citation type="submission" date="2016-03" db="EMBL/GenBank/DDBJ databases">
        <authorList>
            <person name="Ploux O."/>
        </authorList>
    </citation>
    <scope>NUCLEOTIDE SEQUENCE [LARGE SCALE GENOMIC DNA]</scope>
    <source>
        <strain evidence="5 6">UAMH 11012</strain>
    </source>
</reference>
<evidence type="ECO:0000256" key="1">
    <source>
        <dbReference type="ARBA" id="ARBA00004123"/>
    </source>
</evidence>
<feature type="compositionally biased region" description="Polar residues" evidence="3">
    <location>
        <begin position="91"/>
        <end position="101"/>
    </location>
</feature>
<gene>
    <name evidence="5" type="ORF">PAC_10743</name>
</gene>
<evidence type="ECO:0000313" key="6">
    <source>
        <dbReference type="Proteomes" id="UP000184330"/>
    </source>
</evidence>
<evidence type="ECO:0000259" key="4">
    <source>
        <dbReference type="SMART" id="SM00066"/>
    </source>
</evidence>
<dbReference type="Pfam" id="PF11951">
    <property type="entry name" value="Fungal_trans_2"/>
    <property type="match status" value="1"/>
</dbReference>
<protein>
    <recommendedName>
        <fullName evidence="4">Zn(2)-C6 fungal-type domain-containing protein</fullName>
    </recommendedName>
</protein>
<comment type="subcellular location">
    <subcellularLocation>
        <location evidence="1">Nucleus</location>
    </subcellularLocation>
</comment>
<dbReference type="GO" id="GO:0000981">
    <property type="term" value="F:DNA-binding transcription factor activity, RNA polymerase II-specific"/>
    <property type="evidence" value="ECO:0007669"/>
    <property type="project" value="InterPro"/>
</dbReference>
<dbReference type="GO" id="GO:0005634">
    <property type="term" value="C:nucleus"/>
    <property type="evidence" value="ECO:0007669"/>
    <property type="project" value="UniProtKB-SubCell"/>
</dbReference>
<evidence type="ECO:0000313" key="5">
    <source>
        <dbReference type="EMBL" id="CZR60847.1"/>
    </source>
</evidence>
<sequence length="588" mass="66857">MPNTMSTEQECLQRPDRKEKKRRSKNGCITCRTVAKMKCDEEKPTCGRCSRLKLTCCWKAGPSLRERRRGVGTWRSREHWQPSPIFPKGIQDSNDSAAESHSTLEDVENETASPLSCHVNDWLDAQTDDLNLVPLSDAESLRWPVADRQSNIHLESSVNSMIRMYTADRLLQTNYQVATAPPVLRELPGFRTSLPNALMLNDLEHKALQHYSTSFSASFTKKHPKWSTLSMLLRIGSSKAMVMHLLLAVSLNDLALRRHDEDLRAAARTHYREGASQLIEQMTSGTEPDHIGILATFWFFYLYKMKWMHVDVEYMNQLSRTVTGHIEKHKLDALCYNTYSTAAGLYISERSSQSITPRDSSVVALMITCLYYQDIKYGFYYCGGKLAEYLNSDKSKLGTIYDLGRSALALNWGTEYPINEVADDNENYLMLKMNSELNILVEDINKKYTPVFRLAATTTKPRTRTLVNADLSIAYFHAVRIYLFRCTPGKPSAPCPTDIQQSLRTILSIAHKTFASEDDALFHRIEWPLFIAGVETNDSIHREWIQGKLGESSIGTALDQVLQVQQMIGRRVGVEYMRDAFCRGLGMA</sequence>
<accession>A0A1L7X763</accession>
<dbReference type="Proteomes" id="UP000184330">
    <property type="component" value="Unassembled WGS sequence"/>
</dbReference>
<feature type="region of interest" description="Disordered" evidence="3">
    <location>
        <begin position="82"/>
        <end position="110"/>
    </location>
</feature>